<keyword evidence="3" id="KW-1185">Reference proteome</keyword>
<organism evidence="2 3">
    <name type="scientific">Splendidivirga corallicola</name>
    <dbReference type="NCBI Taxonomy" id="3051826"/>
    <lineage>
        <taxon>Bacteria</taxon>
        <taxon>Pseudomonadati</taxon>
        <taxon>Bacteroidota</taxon>
        <taxon>Cytophagia</taxon>
        <taxon>Cytophagales</taxon>
        <taxon>Splendidivirgaceae</taxon>
        <taxon>Splendidivirga</taxon>
    </lineage>
</organism>
<sequence length="302" mass="34892">MKAACGISILVLVCHFSLAGMTSSPILSYDSEYEEKIIKLFQSDDRVDQFDLFLISNAKISWKESEKFKANFNEFVASLEEKRVKIGNDERFLNHLFYKVHRKYLKNYVEHSSFGDVFLNGNYDCLSGTALYALILDRLEIQYAIKETDYHVLLMVEINGKQFLLESTDPLSGLVSDKEKIIERIEKYLNREIGPNQNPSQVASEESYYQYSFIVYNDITLTQLAGLQYYNQAIASYNQQDLVNTLAQLEKCLVFYHSERIEEFLTLAVSAVVKDKSMDFKTKGNLIQRFQQNLKQTVASNK</sequence>
<evidence type="ECO:0008006" key="4">
    <source>
        <dbReference type="Google" id="ProtNLM"/>
    </source>
</evidence>
<feature type="signal peptide" evidence="1">
    <location>
        <begin position="1"/>
        <end position="19"/>
    </location>
</feature>
<dbReference type="EMBL" id="JAUJEA010000003">
    <property type="protein sequence ID" value="MDN5201590.1"/>
    <property type="molecule type" value="Genomic_DNA"/>
</dbReference>
<evidence type="ECO:0000256" key="1">
    <source>
        <dbReference type="SAM" id="SignalP"/>
    </source>
</evidence>
<evidence type="ECO:0000313" key="3">
    <source>
        <dbReference type="Proteomes" id="UP001172082"/>
    </source>
</evidence>
<keyword evidence="1" id="KW-0732">Signal</keyword>
<reference evidence="2" key="1">
    <citation type="submission" date="2023-06" db="EMBL/GenBank/DDBJ databases">
        <title>Genomic of Parafulvivirga corallium.</title>
        <authorList>
            <person name="Wang G."/>
        </authorList>
    </citation>
    <scope>NUCLEOTIDE SEQUENCE</scope>
    <source>
        <strain evidence="2">BMA10</strain>
    </source>
</reference>
<protein>
    <recommendedName>
        <fullName evidence="4">Protein SirB1 N-terminal domain-containing protein</fullName>
    </recommendedName>
</protein>
<evidence type="ECO:0000313" key="2">
    <source>
        <dbReference type="EMBL" id="MDN5201590.1"/>
    </source>
</evidence>
<name>A0ABT8KLI9_9BACT</name>
<gene>
    <name evidence="2" type="ORF">QQ008_09465</name>
</gene>
<dbReference type="RefSeq" id="WP_346751618.1">
    <property type="nucleotide sequence ID" value="NZ_JAUJEA010000003.1"/>
</dbReference>
<feature type="chain" id="PRO_5047138658" description="Protein SirB1 N-terminal domain-containing protein" evidence="1">
    <location>
        <begin position="20"/>
        <end position="302"/>
    </location>
</feature>
<comment type="caution">
    <text evidence="2">The sequence shown here is derived from an EMBL/GenBank/DDBJ whole genome shotgun (WGS) entry which is preliminary data.</text>
</comment>
<proteinExistence type="predicted"/>
<accession>A0ABT8KLI9</accession>
<dbReference type="Proteomes" id="UP001172082">
    <property type="component" value="Unassembled WGS sequence"/>
</dbReference>